<dbReference type="KEGG" id="bfo:118428560"/>
<dbReference type="SUPFAM" id="SSF81321">
    <property type="entry name" value="Family A G protein-coupled receptor-like"/>
    <property type="match status" value="1"/>
</dbReference>
<protein>
    <submittedName>
        <fullName evidence="12">Melatonin receptor type 1B-like</fullName>
    </submittedName>
</protein>
<dbReference type="GO" id="GO:0007186">
    <property type="term" value="P:G protein-coupled receptor signaling pathway"/>
    <property type="evidence" value="ECO:0000318"/>
    <property type="project" value="GO_Central"/>
</dbReference>
<keyword evidence="7 8" id="KW-0807">Transducer</keyword>
<feature type="transmembrane region" description="Helical" evidence="9">
    <location>
        <begin position="72"/>
        <end position="91"/>
    </location>
</feature>
<feature type="transmembrane region" description="Helical" evidence="9">
    <location>
        <begin position="245"/>
        <end position="266"/>
    </location>
</feature>
<dbReference type="Proteomes" id="UP000001554">
    <property type="component" value="Chromosome 13"/>
</dbReference>
<evidence type="ECO:0000256" key="3">
    <source>
        <dbReference type="ARBA" id="ARBA00022989"/>
    </source>
</evidence>
<evidence type="ECO:0000256" key="7">
    <source>
        <dbReference type="ARBA" id="ARBA00023224"/>
    </source>
</evidence>
<dbReference type="Gene3D" id="1.20.1070.10">
    <property type="entry name" value="Rhodopsin 7-helix transmembrane proteins"/>
    <property type="match status" value="1"/>
</dbReference>
<dbReference type="InterPro" id="IPR050125">
    <property type="entry name" value="GPCR_opsins"/>
</dbReference>
<evidence type="ECO:0000256" key="6">
    <source>
        <dbReference type="ARBA" id="ARBA00023170"/>
    </source>
</evidence>
<dbReference type="OMA" id="RTNIVFT"/>
<gene>
    <name evidence="12" type="primary">LOC118428560</name>
</gene>
<feature type="transmembrane region" description="Helical" evidence="9">
    <location>
        <begin position="111"/>
        <end position="131"/>
    </location>
</feature>
<dbReference type="GeneID" id="118428560"/>
<dbReference type="PANTHER" id="PTHR24240">
    <property type="entry name" value="OPSIN"/>
    <property type="match status" value="1"/>
</dbReference>
<dbReference type="CDD" id="cd00637">
    <property type="entry name" value="7tm_classA_rhodopsin-like"/>
    <property type="match status" value="1"/>
</dbReference>
<feature type="transmembrane region" description="Helical" evidence="9">
    <location>
        <begin position="152"/>
        <end position="173"/>
    </location>
</feature>
<comment type="similarity">
    <text evidence="8">Belongs to the G-protein coupled receptor 1 family.</text>
</comment>
<reference evidence="11" key="1">
    <citation type="journal article" date="2020" name="Nat. Ecol. Evol.">
        <title>Deeply conserved synteny resolves early events in vertebrate evolution.</title>
        <authorList>
            <person name="Simakov O."/>
            <person name="Marletaz F."/>
            <person name="Yue J.X."/>
            <person name="O'Connell B."/>
            <person name="Jenkins J."/>
            <person name="Brandt A."/>
            <person name="Calef R."/>
            <person name="Tung C.H."/>
            <person name="Huang T.K."/>
            <person name="Schmutz J."/>
            <person name="Satoh N."/>
            <person name="Yu J.K."/>
            <person name="Putnam N.H."/>
            <person name="Green R.E."/>
            <person name="Rokhsar D.S."/>
        </authorList>
    </citation>
    <scope>NUCLEOTIDE SEQUENCE [LARGE SCALE GENOMIC DNA]</scope>
    <source>
        <strain evidence="11">S238N-H82</strain>
    </source>
</reference>
<dbReference type="PROSITE" id="PS00237">
    <property type="entry name" value="G_PROTEIN_RECEP_F1_1"/>
    <property type="match status" value="1"/>
</dbReference>
<feature type="transmembrane region" description="Helical" evidence="9">
    <location>
        <begin position="35"/>
        <end position="60"/>
    </location>
</feature>
<dbReference type="GO" id="GO:0005886">
    <property type="term" value="C:plasma membrane"/>
    <property type="evidence" value="ECO:0000318"/>
    <property type="project" value="GO_Central"/>
</dbReference>
<dbReference type="PROSITE" id="PS50262">
    <property type="entry name" value="G_PROTEIN_RECEP_F1_2"/>
    <property type="match status" value="1"/>
</dbReference>
<feature type="domain" description="G-protein coupled receptors family 1 profile" evidence="10">
    <location>
        <begin position="51"/>
        <end position="298"/>
    </location>
</feature>
<proteinExistence type="inferred from homology"/>
<evidence type="ECO:0000256" key="5">
    <source>
        <dbReference type="ARBA" id="ARBA00023136"/>
    </source>
</evidence>
<evidence type="ECO:0000256" key="1">
    <source>
        <dbReference type="ARBA" id="ARBA00004141"/>
    </source>
</evidence>
<keyword evidence="11" id="KW-1185">Reference proteome</keyword>
<keyword evidence="6 8" id="KW-0675">Receptor</keyword>
<keyword evidence="4 8" id="KW-0297">G-protein coupled receptor</keyword>
<evidence type="ECO:0000256" key="9">
    <source>
        <dbReference type="SAM" id="Phobius"/>
    </source>
</evidence>
<comment type="subcellular location">
    <subcellularLocation>
        <location evidence="1">Membrane</location>
        <topology evidence="1">Multi-pass membrane protein</topology>
    </subcellularLocation>
</comment>
<evidence type="ECO:0000256" key="2">
    <source>
        <dbReference type="ARBA" id="ARBA00022692"/>
    </source>
</evidence>
<keyword evidence="2 8" id="KW-0812">Transmembrane</keyword>
<evidence type="ECO:0000259" key="10">
    <source>
        <dbReference type="PROSITE" id="PS50262"/>
    </source>
</evidence>
<dbReference type="InterPro" id="IPR017452">
    <property type="entry name" value="GPCR_Rhodpsn_7TM"/>
</dbReference>
<keyword evidence="5 9" id="KW-0472">Membrane</keyword>
<feature type="transmembrane region" description="Helical" evidence="9">
    <location>
        <begin position="193"/>
        <end position="214"/>
    </location>
</feature>
<dbReference type="PRINTS" id="PR00237">
    <property type="entry name" value="GPCRRHODOPSN"/>
</dbReference>
<feature type="transmembrane region" description="Helical" evidence="9">
    <location>
        <begin position="278"/>
        <end position="301"/>
    </location>
</feature>
<name>A0A9J7M587_BRAFL</name>
<dbReference type="RefSeq" id="XP_035694548.1">
    <property type="nucleotide sequence ID" value="XM_035838655.1"/>
</dbReference>
<accession>A0A9J7M587</accession>
<dbReference type="InterPro" id="IPR000276">
    <property type="entry name" value="GPCR_Rhodpsn"/>
</dbReference>
<evidence type="ECO:0000256" key="4">
    <source>
        <dbReference type="ARBA" id="ARBA00023040"/>
    </source>
</evidence>
<dbReference type="FunFam" id="1.20.1070.10:FF:000345">
    <property type="entry name" value="40S ribosomal protein S27"/>
    <property type="match status" value="1"/>
</dbReference>
<organism evidence="11 12">
    <name type="scientific">Branchiostoma floridae</name>
    <name type="common">Florida lancelet</name>
    <name type="synonym">Amphioxus</name>
    <dbReference type="NCBI Taxonomy" id="7739"/>
    <lineage>
        <taxon>Eukaryota</taxon>
        <taxon>Metazoa</taxon>
        <taxon>Chordata</taxon>
        <taxon>Cephalochordata</taxon>
        <taxon>Leptocardii</taxon>
        <taxon>Amphioxiformes</taxon>
        <taxon>Branchiostomatidae</taxon>
        <taxon>Branchiostoma</taxon>
    </lineage>
</organism>
<dbReference type="GO" id="GO:0007602">
    <property type="term" value="P:phototransduction"/>
    <property type="evidence" value="ECO:0000318"/>
    <property type="project" value="GO_Central"/>
</dbReference>
<reference evidence="12" key="2">
    <citation type="submission" date="2025-08" db="UniProtKB">
        <authorList>
            <consortium name="RefSeq"/>
        </authorList>
    </citation>
    <scope>IDENTIFICATION</scope>
    <source>
        <strain evidence="12">S238N-H82</strain>
        <tissue evidence="12">Testes</tissue>
    </source>
</reference>
<dbReference type="Pfam" id="PF00001">
    <property type="entry name" value="7tm_1"/>
    <property type="match status" value="1"/>
</dbReference>
<keyword evidence="3 9" id="KW-1133">Transmembrane helix</keyword>
<dbReference type="AlphaFoldDB" id="A0A9J7M587"/>
<evidence type="ECO:0000313" key="11">
    <source>
        <dbReference type="Proteomes" id="UP000001554"/>
    </source>
</evidence>
<sequence length="351" mass="38477">MSIDSFNFSNSTVSRKPIMGPSNVTIPNGEFNEQAFQVSIVSVMAVVGTVGNSVILGLLLTICRGDTTATPFVISLTVADLVVSLVIDSFHIKGILHPEFFIEHVYVCRTVGSMCVAGCIASLATAAVISINRYLCVCKRALHDAVFTNRGNALIVSVVWVYGALYVIPLWIGYGGVRYDLKTKNCMYDRTNIVFTLIFIIVGHLIPTVAVFAANTKLFLYVRNVKGKVKSPVVRGKLLKDEMKVFKSLGILCVYFVLSWLQYAVIVVSDPADDWPAAAHFLSLVIAHTSSSLNAVLFAATNSNMKKKVKKLCRFTKCSAKHGIKDTTDQMNTFHLRRIHGTGNRPYGVTV</sequence>
<dbReference type="GO" id="GO:0008020">
    <property type="term" value="F:G protein-coupled photoreceptor activity"/>
    <property type="evidence" value="ECO:0000318"/>
    <property type="project" value="GO_Central"/>
</dbReference>
<evidence type="ECO:0000313" key="12">
    <source>
        <dbReference type="RefSeq" id="XP_035694548.1"/>
    </source>
</evidence>
<dbReference type="GO" id="GO:0071482">
    <property type="term" value="P:cellular response to light stimulus"/>
    <property type="evidence" value="ECO:0000318"/>
    <property type="project" value="GO_Central"/>
</dbReference>
<dbReference type="OrthoDB" id="10044919at2759"/>
<evidence type="ECO:0000256" key="8">
    <source>
        <dbReference type="RuleBase" id="RU000688"/>
    </source>
</evidence>